<name>A0A2G0CGP2_9BACT</name>
<dbReference type="GO" id="GO:0006520">
    <property type="term" value="P:amino acid metabolic process"/>
    <property type="evidence" value="ECO:0007669"/>
    <property type="project" value="InterPro"/>
</dbReference>
<protein>
    <submittedName>
        <fullName evidence="8">Pyridoxal-dependent decarboxylase</fullName>
    </submittedName>
</protein>
<organism evidence="8 9">
    <name type="scientific">Neolewinella marina</name>
    <dbReference type="NCBI Taxonomy" id="438751"/>
    <lineage>
        <taxon>Bacteria</taxon>
        <taxon>Pseudomonadati</taxon>
        <taxon>Bacteroidota</taxon>
        <taxon>Saprospiria</taxon>
        <taxon>Saprospirales</taxon>
        <taxon>Lewinellaceae</taxon>
        <taxon>Neolewinella</taxon>
    </lineage>
</organism>
<accession>A0A2G0CGP2</accession>
<evidence type="ECO:0000313" key="8">
    <source>
        <dbReference type="EMBL" id="PHK99142.1"/>
    </source>
</evidence>
<evidence type="ECO:0000256" key="7">
    <source>
        <dbReference type="RuleBase" id="RU000382"/>
    </source>
</evidence>
<dbReference type="GO" id="GO:0005737">
    <property type="term" value="C:cytoplasm"/>
    <property type="evidence" value="ECO:0007669"/>
    <property type="project" value="TreeGrafter"/>
</dbReference>
<dbReference type="InterPro" id="IPR015421">
    <property type="entry name" value="PyrdxlP-dep_Trfase_major"/>
</dbReference>
<keyword evidence="9" id="KW-1185">Reference proteome</keyword>
<dbReference type="OrthoDB" id="9803665at2"/>
<sequence length="477" mass="52810">MSDLLTRAYAPAEFRRQGHALIDQLADYLERVDDYPANPYATPEESLEEFRALLARGAGAEEIFERVIARSVHLHHPAYLGHQVVPPAPLSALSDVAASLLNTGMAIFEMGRPGTAMERLVIERFAELLELDSGAGGFLTSGGSLANLTALLAARARHESRDGGGRYCLLVNEHAHYCIERAVRVMGWGADGIVHVPTDDHLRMRTELIDGLLQDARDRGLTPIALVGSACTTATGTYDPITALADAAEKHQLWLHIDGAHGAAVRLDPARRHLVEGLERVDSLTLDFHKMLMAPAITTGLFFRRGTDAYRTFQQRAEYLLTATEEPEDWANIARRSFECTKRMLSLRIFTLLSVYGSQLFVDYVSRVGELGQELARGVNRRPELELFMPPDINIVCFRFHRPDLDLASRNGLNGLIRTRMTESGQTYIVQTTLDGEVYLRCTLTNAFTTTAELDAMLEQVVALGNEWLALRANLGA</sequence>
<evidence type="ECO:0000313" key="9">
    <source>
        <dbReference type="Proteomes" id="UP000226437"/>
    </source>
</evidence>
<comment type="cofactor">
    <cofactor evidence="1 6 7">
        <name>pyridoxal 5'-phosphate</name>
        <dbReference type="ChEBI" id="CHEBI:597326"/>
    </cofactor>
</comment>
<keyword evidence="4 6" id="KW-0663">Pyridoxal phosphate</keyword>
<reference evidence="8 9" key="1">
    <citation type="submission" date="2017-10" db="EMBL/GenBank/DDBJ databases">
        <title>The draft genome sequence of Lewinella marina KCTC 32374.</title>
        <authorList>
            <person name="Wang K."/>
        </authorList>
    </citation>
    <scope>NUCLEOTIDE SEQUENCE [LARGE SCALE GENOMIC DNA]</scope>
    <source>
        <strain evidence="8 9">MKG-38</strain>
    </source>
</reference>
<evidence type="ECO:0000256" key="5">
    <source>
        <dbReference type="ARBA" id="ARBA00023239"/>
    </source>
</evidence>
<dbReference type="InterPro" id="IPR015424">
    <property type="entry name" value="PyrdxlP-dep_Trfase"/>
</dbReference>
<dbReference type="PANTHER" id="PTHR45677:SF8">
    <property type="entry name" value="CYSTEINE SULFINIC ACID DECARBOXYLASE"/>
    <property type="match status" value="1"/>
</dbReference>
<dbReference type="EMBL" id="PDLO01000002">
    <property type="protein sequence ID" value="PHK99142.1"/>
    <property type="molecule type" value="Genomic_DNA"/>
</dbReference>
<feature type="modified residue" description="N6-(pyridoxal phosphate)lysine" evidence="6">
    <location>
        <position position="290"/>
    </location>
</feature>
<dbReference type="RefSeq" id="WP_099105759.1">
    <property type="nucleotide sequence ID" value="NZ_JAATJF010000002.1"/>
</dbReference>
<evidence type="ECO:0000256" key="4">
    <source>
        <dbReference type="ARBA" id="ARBA00022898"/>
    </source>
</evidence>
<dbReference type="Pfam" id="PF00282">
    <property type="entry name" value="Pyridoxal_deC"/>
    <property type="match status" value="1"/>
</dbReference>
<evidence type="ECO:0000256" key="2">
    <source>
        <dbReference type="ARBA" id="ARBA00009533"/>
    </source>
</evidence>
<dbReference type="Gene3D" id="3.90.1150.170">
    <property type="match status" value="1"/>
</dbReference>
<dbReference type="GO" id="GO:0016831">
    <property type="term" value="F:carboxy-lyase activity"/>
    <property type="evidence" value="ECO:0007669"/>
    <property type="project" value="UniProtKB-KW"/>
</dbReference>
<dbReference type="GO" id="GO:0019752">
    <property type="term" value="P:carboxylic acid metabolic process"/>
    <property type="evidence" value="ECO:0007669"/>
    <property type="project" value="InterPro"/>
</dbReference>
<dbReference type="InterPro" id="IPR002129">
    <property type="entry name" value="PyrdxlP-dep_de-COase"/>
</dbReference>
<dbReference type="PANTHER" id="PTHR45677">
    <property type="entry name" value="GLUTAMATE DECARBOXYLASE-RELATED"/>
    <property type="match status" value="1"/>
</dbReference>
<evidence type="ECO:0000256" key="1">
    <source>
        <dbReference type="ARBA" id="ARBA00001933"/>
    </source>
</evidence>
<dbReference type="AlphaFoldDB" id="A0A2G0CGP2"/>
<gene>
    <name evidence="8" type="ORF">CGL56_06700</name>
</gene>
<dbReference type="Proteomes" id="UP000226437">
    <property type="component" value="Unassembled WGS sequence"/>
</dbReference>
<evidence type="ECO:0000256" key="6">
    <source>
        <dbReference type="PIRSR" id="PIRSR602129-50"/>
    </source>
</evidence>
<dbReference type="InterPro" id="IPR010977">
    <property type="entry name" value="Aromatic_deC"/>
</dbReference>
<dbReference type="SUPFAM" id="SSF53383">
    <property type="entry name" value="PLP-dependent transferases"/>
    <property type="match status" value="1"/>
</dbReference>
<evidence type="ECO:0000256" key="3">
    <source>
        <dbReference type="ARBA" id="ARBA00022793"/>
    </source>
</evidence>
<proteinExistence type="inferred from homology"/>
<comment type="caution">
    <text evidence="8">The sequence shown here is derived from an EMBL/GenBank/DDBJ whole genome shotgun (WGS) entry which is preliminary data.</text>
</comment>
<keyword evidence="5 7" id="KW-0456">Lyase</keyword>
<dbReference type="PRINTS" id="PR00800">
    <property type="entry name" value="YHDCRBOXLASE"/>
</dbReference>
<keyword evidence="3" id="KW-0210">Decarboxylase</keyword>
<dbReference type="GO" id="GO:0030170">
    <property type="term" value="F:pyridoxal phosphate binding"/>
    <property type="evidence" value="ECO:0007669"/>
    <property type="project" value="InterPro"/>
</dbReference>
<comment type="similarity">
    <text evidence="2 7">Belongs to the group II decarboxylase family.</text>
</comment>
<dbReference type="Gene3D" id="3.40.640.10">
    <property type="entry name" value="Type I PLP-dependent aspartate aminotransferase-like (Major domain)"/>
    <property type="match status" value="1"/>
</dbReference>